<accession>A0A6A6BBJ0</accession>
<dbReference type="AlphaFoldDB" id="A0A6A6BBJ0"/>
<gene>
    <name evidence="2" type="ORF">K452DRAFT_310035</name>
</gene>
<evidence type="ECO:0008006" key="4">
    <source>
        <dbReference type="Google" id="ProtNLM"/>
    </source>
</evidence>
<dbReference type="PANTHER" id="PTHR38790">
    <property type="entry name" value="2EXR DOMAIN-CONTAINING PROTEIN-RELATED"/>
    <property type="match status" value="1"/>
</dbReference>
<dbReference type="GeneID" id="54300796"/>
<proteinExistence type="predicted"/>
<protein>
    <recommendedName>
        <fullName evidence="4">F-box domain-containing protein</fullName>
    </recommendedName>
</protein>
<keyword evidence="3" id="KW-1185">Reference proteome</keyword>
<dbReference type="EMBL" id="ML995490">
    <property type="protein sequence ID" value="KAF2140277.1"/>
    <property type="molecule type" value="Genomic_DNA"/>
</dbReference>
<sequence length="265" mass="31175">MMKRSRDSGSPPRKKQRLSDEISPTQEEEADSSLTRNGKLGFLDLPGEIRNMIYKHALCRNYLQISSLHSGFETGQEDFQQKTHYLSNCWVDEITTKLLLANKTVHAEAASLLYGNRFDFCELESFYSFIVDLRPETRSRLRHIRIVDYHEETPRPRCAGLAFDILKDAPNLESLTLKFWYFTSFSVIRDFCTVFFEDSRTWLETVAKRKGSNRAAVELIRTTFRDDFIIWCGQRHEAMSHSEEREYEGNQYFHKVFLEMLEKPQ</sequence>
<organism evidence="2 3">
    <name type="scientific">Aplosporella prunicola CBS 121167</name>
    <dbReference type="NCBI Taxonomy" id="1176127"/>
    <lineage>
        <taxon>Eukaryota</taxon>
        <taxon>Fungi</taxon>
        <taxon>Dikarya</taxon>
        <taxon>Ascomycota</taxon>
        <taxon>Pezizomycotina</taxon>
        <taxon>Dothideomycetes</taxon>
        <taxon>Dothideomycetes incertae sedis</taxon>
        <taxon>Botryosphaeriales</taxon>
        <taxon>Aplosporellaceae</taxon>
        <taxon>Aplosporella</taxon>
    </lineage>
</organism>
<feature type="region of interest" description="Disordered" evidence="1">
    <location>
        <begin position="1"/>
        <end position="34"/>
    </location>
</feature>
<reference evidence="2" key="1">
    <citation type="journal article" date="2020" name="Stud. Mycol.">
        <title>101 Dothideomycetes genomes: a test case for predicting lifestyles and emergence of pathogens.</title>
        <authorList>
            <person name="Haridas S."/>
            <person name="Albert R."/>
            <person name="Binder M."/>
            <person name="Bloem J."/>
            <person name="Labutti K."/>
            <person name="Salamov A."/>
            <person name="Andreopoulos B."/>
            <person name="Baker S."/>
            <person name="Barry K."/>
            <person name="Bills G."/>
            <person name="Bluhm B."/>
            <person name="Cannon C."/>
            <person name="Castanera R."/>
            <person name="Culley D."/>
            <person name="Daum C."/>
            <person name="Ezra D."/>
            <person name="Gonzalez J."/>
            <person name="Henrissat B."/>
            <person name="Kuo A."/>
            <person name="Liang C."/>
            <person name="Lipzen A."/>
            <person name="Lutzoni F."/>
            <person name="Magnuson J."/>
            <person name="Mondo S."/>
            <person name="Nolan M."/>
            <person name="Ohm R."/>
            <person name="Pangilinan J."/>
            <person name="Park H.-J."/>
            <person name="Ramirez L."/>
            <person name="Alfaro M."/>
            <person name="Sun H."/>
            <person name="Tritt A."/>
            <person name="Yoshinaga Y."/>
            <person name="Zwiers L.-H."/>
            <person name="Turgeon B."/>
            <person name="Goodwin S."/>
            <person name="Spatafora J."/>
            <person name="Crous P."/>
            <person name="Grigoriev I."/>
        </authorList>
    </citation>
    <scope>NUCLEOTIDE SEQUENCE</scope>
    <source>
        <strain evidence="2">CBS 121167</strain>
    </source>
</reference>
<dbReference type="RefSeq" id="XP_033395990.1">
    <property type="nucleotide sequence ID" value="XM_033543299.1"/>
</dbReference>
<dbReference type="Proteomes" id="UP000799438">
    <property type="component" value="Unassembled WGS sequence"/>
</dbReference>
<evidence type="ECO:0000313" key="3">
    <source>
        <dbReference type="Proteomes" id="UP000799438"/>
    </source>
</evidence>
<dbReference type="OrthoDB" id="5272396at2759"/>
<evidence type="ECO:0000313" key="2">
    <source>
        <dbReference type="EMBL" id="KAF2140277.1"/>
    </source>
</evidence>
<name>A0A6A6BBJ0_9PEZI</name>
<evidence type="ECO:0000256" key="1">
    <source>
        <dbReference type="SAM" id="MobiDB-lite"/>
    </source>
</evidence>
<dbReference type="PANTHER" id="PTHR38790:SF4">
    <property type="entry name" value="2EXR DOMAIN-CONTAINING PROTEIN"/>
    <property type="match status" value="1"/>
</dbReference>